<feature type="domain" description="ABC transporter" evidence="4">
    <location>
        <begin position="3"/>
        <end position="244"/>
    </location>
</feature>
<proteinExistence type="predicted"/>
<keyword evidence="6" id="KW-1185">Reference proteome</keyword>
<dbReference type="InterPro" id="IPR003593">
    <property type="entry name" value="AAA+_ATPase"/>
</dbReference>
<dbReference type="PANTHER" id="PTHR45772:SF2">
    <property type="entry name" value="ABC TRANSPORTER ATP-BINDING PROTEIN"/>
    <property type="match status" value="1"/>
</dbReference>
<dbReference type="SMART" id="SM00382">
    <property type="entry name" value="AAA"/>
    <property type="match status" value="1"/>
</dbReference>
<evidence type="ECO:0000256" key="2">
    <source>
        <dbReference type="ARBA" id="ARBA00022741"/>
    </source>
</evidence>
<dbReference type="GO" id="GO:0005524">
    <property type="term" value="F:ATP binding"/>
    <property type="evidence" value="ECO:0007669"/>
    <property type="project" value="UniProtKB-KW"/>
</dbReference>
<evidence type="ECO:0000259" key="4">
    <source>
        <dbReference type="PROSITE" id="PS50893"/>
    </source>
</evidence>
<dbReference type="PROSITE" id="PS50893">
    <property type="entry name" value="ABC_TRANSPORTER_2"/>
    <property type="match status" value="1"/>
</dbReference>
<evidence type="ECO:0000256" key="3">
    <source>
        <dbReference type="ARBA" id="ARBA00022840"/>
    </source>
</evidence>
<dbReference type="AlphaFoldDB" id="A0A418UZZ3"/>
<dbReference type="Proteomes" id="UP000286287">
    <property type="component" value="Unassembled WGS sequence"/>
</dbReference>
<dbReference type="GO" id="GO:0005886">
    <property type="term" value="C:plasma membrane"/>
    <property type="evidence" value="ECO:0007669"/>
    <property type="project" value="TreeGrafter"/>
</dbReference>
<comment type="caution">
    <text evidence="5">The sequence shown here is derived from an EMBL/GenBank/DDBJ whole genome shotgun (WGS) entry which is preliminary data.</text>
</comment>
<dbReference type="InterPro" id="IPR027417">
    <property type="entry name" value="P-loop_NTPase"/>
</dbReference>
<dbReference type="InterPro" id="IPR051120">
    <property type="entry name" value="ABC_AA/LPS_Transport"/>
</dbReference>
<dbReference type="Pfam" id="PF00005">
    <property type="entry name" value="ABC_tran"/>
    <property type="match status" value="1"/>
</dbReference>
<name>A0A418UZZ3_9DEIO</name>
<dbReference type="CDD" id="cd03219">
    <property type="entry name" value="ABC_Mj1267_LivG_branched"/>
    <property type="match status" value="1"/>
</dbReference>
<dbReference type="InterPro" id="IPR003439">
    <property type="entry name" value="ABC_transporter-like_ATP-bd"/>
</dbReference>
<sequence length="248" mass="26701">MSLVAENLVKNFGALAATQNVNLRVEGSGVHALIGPNGAGKTTLVNLLSGALTPSSGRVLLDGQDVSRVDMPGRVARGLSRTYQITSIYPDWTVERNIALSVQGRSGSSFRFWQPVAHERNLYRQAADIAEEVGLTSRLHQPASALSHGERKQLDVALALASQPRFLLMDEPMAGLGHEESGQMVQLIRRIAATRSVLLIEHDMDAVFSLARDVSVLVYGQIIASGTPDAIKNDPEVQKAYLGDDHAA</sequence>
<dbReference type="Gene3D" id="3.40.50.300">
    <property type="entry name" value="P-loop containing nucleotide triphosphate hydrolases"/>
    <property type="match status" value="1"/>
</dbReference>
<dbReference type="EMBL" id="QYUJ01000030">
    <property type="protein sequence ID" value="RJF69020.1"/>
    <property type="molecule type" value="Genomic_DNA"/>
</dbReference>
<protein>
    <submittedName>
        <fullName evidence="5">ABC transporter ATP-binding protein</fullName>
    </submittedName>
</protein>
<keyword evidence="2" id="KW-0547">Nucleotide-binding</keyword>
<dbReference type="GO" id="GO:0016887">
    <property type="term" value="F:ATP hydrolysis activity"/>
    <property type="evidence" value="ECO:0007669"/>
    <property type="project" value="InterPro"/>
</dbReference>
<evidence type="ECO:0000313" key="5">
    <source>
        <dbReference type="EMBL" id="RJF69020.1"/>
    </source>
</evidence>
<evidence type="ECO:0000256" key="1">
    <source>
        <dbReference type="ARBA" id="ARBA00022448"/>
    </source>
</evidence>
<organism evidence="5 6">
    <name type="scientific">Deinococcus cavernae</name>
    <dbReference type="NCBI Taxonomy" id="2320857"/>
    <lineage>
        <taxon>Bacteria</taxon>
        <taxon>Thermotogati</taxon>
        <taxon>Deinococcota</taxon>
        <taxon>Deinococci</taxon>
        <taxon>Deinococcales</taxon>
        <taxon>Deinococcaceae</taxon>
        <taxon>Deinococcus</taxon>
    </lineage>
</organism>
<reference evidence="5 6" key="1">
    <citation type="submission" date="2018-09" db="EMBL/GenBank/DDBJ databases">
        <authorList>
            <person name="Zhu H."/>
        </authorList>
    </citation>
    <scope>NUCLEOTIDE SEQUENCE [LARGE SCALE GENOMIC DNA]</scope>
    <source>
        <strain evidence="5 6">K2S05-167</strain>
    </source>
</reference>
<accession>A0A418UZZ3</accession>
<dbReference type="OrthoDB" id="60490at2"/>
<keyword evidence="1" id="KW-0813">Transport</keyword>
<dbReference type="Pfam" id="PF12399">
    <property type="entry name" value="BCA_ABC_TP_C"/>
    <property type="match status" value="1"/>
</dbReference>
<gene>
    <name evidence="5" type="ORF">D3875_22095</name>
</gene>
<dbReference type="RefSeq" id="WP_119766884.1">
    <property type="nucleotide sequence ID" value="NZ_QYUJ01000030.1"/>
</dbReference>
<dbReference type="SUPFAM" id="SSF52540">
    <property type="entry name" value="P-loop containing nucleoside triphosphate hydrolases"/>
    <property type="match status" value="1"/>
</dbReference>
<dbReference type="InterPro" id="IPR032823">
    <property type="entry name" value="BCA_ABC_TP_C"/>
</dbReference>
<dbReference type="PANTHER" id="PTHR45772">
    <property type="entry name" value="CONSERVED COMPONENT OF ABC TRANSPORTER FOR NATURAL AMINO ACIDS-RELATED"/>
    <property type="match status" value="1"/>
</dbReference>
<evidence type="ECO:0000313" key="6">
    <source>
        <dbReference type="Proteomes" id="UP000286287"/>
    </source>
</evidence>
<keyword evidence="3 5" id="KW-0067">ATP-binding</keyword>